<dbReference type="InterPro" id="IPR011058">
    <property type="entry name" value="Cyanovirin-N"/>
</dbReference>
<gene>
    <name evidence="2" type="ORF">PG999_014102</name>
</gene>
<proteinExistence type="predicted"/>
<protein>
    <recommendedName>
        <fullName evidence="1">Cyanovirin-N domain-containing protein</fullName>
    </recommendedName>
</protein>
<dbReference type="InterPro" id="IPR036673">
    <property type="entry name" value="Cyanovirin-N_sf"/>
</dbReference>
<dbReference type="Gene3D" id="2.30.60.10">
    <property type="entry name" value="Cyanovirin-N"/>
    <property type="match status" value="3"/>
</dbReference>
<comment type="caution">
    <text evidence="2">The sequence shown here is derived from an EMBL/GenBank/DDBJ whole genome shotgun (WGS) entry which is preliminary data.</text>
</comment>
<dbReference type="SUPFAM" id="SSF51322">
    <property type="entry name" value="Cyanovirin-N"/>
    <property type="match status" value="3"/>
</dbReference>
<evidence type="ECO:0000313" key="3">
    <source>
        <dbReference type="Proteomes" id="UP001392437"/>
    </source>
</evidence>
<dbReference type="EMBL" id="JAQQWP010000011">
    <property type="protein sequence ID" value="KAK8096080.1"/>
    <property type="molecule type" value="Genomic_DNA"/>
</dbReference>
<keyword evidence="3" id="KW-1185">Reference proteome</keyword>
<dbReference type="PANTHER" id="PTHR33112:SF16">
    <property type="entry name" value="HETEROKARYON INCOMPATIBILITY DOMAIN-CONTAINING PROTEIN"/>
    <property type="match status" value="1"/>
</dbReference>
<feature type="domain" description="Cyanovirin-N" evidence="1">
    <location>
        <begin position="117"/>
        <end position="214"/>
    </location>
</feature>
<reference evidence="2 3" key="1">
    <citation type="submission" date="2023-01" db="EMBL/GenBank/DDBJ databases">
        <title>Analysis of 21 Apiospora genomes using comparative genomics revels a genus with tremendous synthesis potential of carbohydrate active enzymes and secondary metabolites.</title>
        <authorList>
            <person name="Sorensen T."/>
        </authorList>
    </citation>
    <scope>NUCLEOTIDE SEQUENCE [LARGE SCALE GENOMIC DNA]</scope>
    <source>
        <strain evidence="2 3">CBS 117206</strain>
    </source>
</reference>
<dbReference type="Pfam" id="PF08881">
    <property type="entry name" value="CVNH"/>
    <property type="match status" value="2"/>
</dbReference>
<dbReference type="SMART" id="SM01111">
    <property type="entry name" value="CVNH"/>
    <property type="match status" value="2"/>
</dbReference>
<name>A0AAW0QGA3_9PEZI</name>
<organism evidence="2 3">
    <name type="scientific">Apiospora kogelbergensis</name>
    <dbReference type="NCBI Taxonomy" id="1337665"/>
    <lineage>
        <taxon>Eukaryota</taxon>
        <taxon>Fungi</taxon>
        <taxon>Dikarya</taxon>
        <taxon>Ascomycota</taxon>
        <taxon>Pezizomycotina</taxon>
        <taxon>Sordariomycetes</taxon>
        <taxon>Xylariomycetidae</taxon>
        <taxon>Amphisphaeriales</taxon>
        <taxon>Apiosporaceae</taxon>
        <taxon>Apiospora</taxon>
    </lineage>
</organism>
<dbReference type="PANTHER" id="PTHR33112">
    <property type="entry name" value="DOMAIN PROTEIN, PUTATIVE-RELATED"/>
    <property type="match status" value="1"/>
</dbReference>
<accession>A0AAW0QGA3</accession>
<evidence type="ECO:0000313" key="2">
    <source>
        <dbReference type="EMBL" id="KAK8096080.1"/>
    </source>
</evidence>
<dbReference type="AlphaFoldDB" id="A0AAW0QGA3"/>
<evidence type="ECO:0000259" key="1">
    <source>
        <dbReference type="SMART" id="SM01111"/>
    </source>
</evidence>
<dbReference type="Proteomes" id="UP001392437">
    <property type="component" value="Unassembled WGS sequence"/>
</dbReference>
<dbReference type="Pfam" id="PF06985">
    <property type="entry name" value="HET"/>
    <property type="match status" value="1"/>
</dbReference>
<sequence>MSNESPKLMLSNSNQLRVCTQSSSQGAKYGTVWHFYELDSLLGNREGTFVSPGINFSRSARDVHLRDNTLHAQLRTSGGVWRDDSITIVVVGSSHDASPCVEFRLREPHTIDGQSLTLSKGCRNITLVNKSILFAQCLMPDASYRDAFCDLGAYLGNNNGQLDQKGQNFQETADGVTLDGTMLHATIRRVNGQCCSCSMDLEEVIYVQCGALWPLKRTPSLARIEIVRDTCKNRQWLQDSSNVRLLNGYRDRKRTWILVADCRGDDGRSHTSAFDLSNVIGVHYDDMFDASRSPEDISKHYACRITLEDGFLHARQRRFGNPFLPNWEYKSIDLAQTITNRNGQLVMLMTSHRQRTEITEIWAQSAKPDIELVLKLGKKPSTERDDRAEDRYKVLLEVPYMGNPKSELEPSRSGFPTHLRTVPPNTVGQSWLDPDQRWPVIQSWIKVCSTKHLTCKRQGQTKLPSRYLEIGTSGEVKVVTSHGQYGEYVCLSHCWGGNIDCTLNKNTKHQLQERIPPHILPPVFLDAIEICKKLGMRRLWIDSLCIVQDSMDDWLHESQKMGSYYSNCAVCIAATSSANSHGGMKIESRPRAVRSEGIDAEKGAFCLIAHPVGLTQAKSHFSYADDHADLLREFPLLTRAWALQERWLAPRVLHFCGSEVAFECNEVTTCECGGDRKDVPRSSDMKIIIIPVGNQITRVTTTSDQGFFVKRQSSIDWPRMVSAYSALNLTHVEDRLIAFSGLAAVVHESLKSSNQLDGISTPYLAGLWYPTIATDLAWFTGQTLIKTAQEDSLRLDLPIGVRRPRPTEYLGPSWSWASVLTPVRYFVNSPEAFSDDKVVQRFDVLDANVHLKAGNNPFGSVAEGCQLHLRGRIRPTSWEICRSDAEGDISFVLKDIKGTQILNEEDVQGVTFTPDFVIEQGVIDPTALLYVFPLLTHRPKFNPVHDIRKFFEPYQCLCCLVLIESERSGESGIPVYERIGFTEYSNLQEDQRNNEINEYEERDFIII</sequence>
<feature type="domain" description="Cyanovirin-N" evidence="1">
    <location>
        <begin position="248"/>
        <end position="347"/>
    </location>
</feature>
<dbReference type="InterPro" id="IPR010730">
    <property type="entry name" value="HET"/>
</dbReference>